<protein>
    <submittedName>
        <fullName evidence="2">Uncharacterized protein</fullName>
    </submittedName>
</protein>
<feature type="compositionally biased region" description="Polar residues" evidence="1">
    <location>
        <begin position="72"/>
        <end position="82"/>
    </location>
</feature>
<evidence type="ECO:0000256" key="1">
    <source>
        <dbReference type="SAM" id="MobiDB-lite"/>
    </source>
</evidence>
<dbReference type="EMBL" id="BGPR01000270">
    <property type="protein sequence ID" value="GBM09435.1"/>
    <property type="molecule type" value="Genomic_DNA"/>
</dbReference>
<reference evidence="2 3" key="1">
    <citation type="journal article" date="2019" name="Sci. Rep.">
        <title>Orb-weaving spider Araneus ventricosus genome elucidates the spidroin gene catalogue.</title>
        <authorList>
            <person name="Kono N."/>
            <person name="Nakamura H."/>
            <person name="Ohtoshi R."/>
            <person name="Moran D.A.P."/>
            <person name="Shinohara A."/>
            <person name="Yoshida Y."/>
            <person name="Fujiwara M."/>
            <person name="Mori M."/>
            <person name="Tomita M."/>
            <person name="Arakawa K."/>
        </authorList>
    </citation>
    <scope>NUCLEOTIDE SEQUENCE [LARGE SCALE GENOMIC DNA]</scope>
</reference>
<sequence>MCLSGKENVFRAEIAWPGVWRPGFHSREGAHNYAGFNFFSQHISSVSATKKGNPSIRRSGFSSIDAPGRTRAATSGPSSGVQTKAVAD</sequence>
<comment type="caution">
    <text evidence="2">The sequence shown here is derived from an EMBL/GenBank/DDBJ whole genome shotgun (WGS) entry which is preliminary data.</text>
</comment>
<organism evidence="2 3">
    <name type="scientific">Araneus ventricosus</name>
    <name type="common">Orbweaver spider</name>
    <name type="synonym">Epeira ventricosa</name>
    <dbReference type="NCBI Taxonomy" id="182803"/>
    <lineage>
        <taxon>Eukaryota</taxon>
        <taxon>Metazoa</taxon>
        <taxon>Ecdysozoa</taxon>
        <taxon>Arthropoda</taxon>
        <taxon>Chelicerata</taxon>
        <taxon>Arachnida</taxon>
        <taxon>Araneae</taxon>
        <taxon>Araneomorphae</taxon>
        <taxon>Entelegynae</taxon>
        <taxon>Araneoidea</taxon>
        <taxon>Araneidae</taxon>
        <taxon>Araneus</taxon>
    </lineage>
</organism>
<name>A0A4Y2D1K0_ARAVE</name>
<accession>A0A4Y2D1K0</accession>
<gene>
    <name evidence="2" type="ORF">AVEN_141367_1</name>
</gene>
<dbReference type="Proteomes" id="UP000499080">
    <property type="component" value="Unassembled WGS sequence"/>
</dbReference>
<evidence type="ECO:0000313" key="2">
    <source>
        <dbReference type="EMBL" id="GBM09435.1"/>
    </source>
</evidence>
<evidence type="ECO:0000313" key="3">
    <source>
        <dbReference type="Proteomes" id="UP000499080"/>
    </source>
</evidence>
<proteinExistence type="predicted"/>
<dbReference type="AlphaFoldDB" id="A0A4Y2D1K0"/>
<keyword evidence="3" id="KW-1185">Reference proteome</keyword>
<feature type="region of interest" description="Disordered" evidence="1">
    <location>
        <begin position="49"/>
        <end position="88"/>
    </location>
</feature>